<evidence type="ECO:0000256" key="1">
    <source>
        <dbReference type="ARBA" id="ARBA00002121"/>
    </source>
</evidence>
<comment type="pathway">
    <text evidence="2 15">Cofactor biosynthesis; FAD biosynthesis; FAD from FMN: step 1/1.</text>
</comment>
<dbReference type="GO" id="GO:0005524">
    <property type="term" value="F:ATP binding"/>
    <property type="evidence" value="ECO:0007669"/>
    <property type="project" value="UniProtKB-UniRule"/>
</dbReference>
<gene>
    <name evidence="17" type="ORF">P0M35_01475</name>
</gene>
<keyword evidence="11 15" id="KW-0067">ATP-binding</keyword>
<dbReference type="GO" id="GO:0006747">
    <property type="term" value="P:FAD biosynthetic process"/>
    <property type="evidence" value="ECO:0007669"/>
    <property type="project" value="UniProtKB-UniRule"/>
</dbReference>
<comment type="pathway">
    <text evidence="3 15">Cofactor biosynthesis; FMN biosynthesis; FMN from riboflavin (ATP route): step 1/1.</text>
</comment>
<reference evidence="17" key="1">
    <citation type="submission" date="2023-03" db="EMBL/GenBank/DDBJ databases">
        <title>Stygiobacter electus gen. nov., sp. nov., facultatively anaerobic thermotolerant bacterium of the class Ignavibacteria from a well of Yessentuki mineral water deposit.</title>
        <authorList>
            <person name="Podosokorskaya O.A."/>
            <person name="Elcheninov A.G."/>
            <person name="Petrova N.F."/>
            <person name="Zavarzina D.G."/>
            <person name="Kublanov I.V."/>
            <person name="Merkel A.Y."/>
        </authorList>
    </citation>
    <scope>NUCLEOTIDE SEQUENCE</scope>
    <source>
        <strain evidence="17">09-Me</strain>
    </source>
</reference>
<keyword evidence="9 15" id="KW-0418">Kinase</keyword>
<dbReference type="InterPro" id="IPR015864">
    <property type="entry name" value="FAD_synthase"/>
</dbReference>
<comment type="function">
    <text evidence="1">Catalyzes the phosphorylation of riboflavin to FMN followed by the adenylation of FMN to FAD.</text>
</comment>
<name>A0AAE3P0I3_9BACT</name>
<dbReference type="GO" id="GO:0008531">
    <property type="term" value="F:riboflavin kinase activity"/>
    <property type="evidence" value="ECO:0007669"/>
    <property type="project" value="UniProtKB-UniRule"/>
</dbReference>
<dbReference type="InterPro" id="IPR014729">
    <property type="entry name" value="Rossmann-like_a/b/a_fold"/>
</dbReference>
<dbReference type="InterPro" id="IPR004821">
    <property type="entry name" value="Cyt_trans-like"/>
</dbReference>
<comment type="catalytic activity">
    <reaction evidence="14 15">
        <text>FMN + ATP + H(+) = FAD + diphosphate</text>
        <dbReference type="Rhea" id="RHEA:17237"/>
        <dbReference type="ChEBI" id="CHEBI:15378"/>
        <dbReference type="ChEBI" id="CHEBI:30616"/>
        <dbReference type="ChEBI" id="CHEBI:33019"/>
        <dbReference type="ChEBI" id="CHEBI:57692"/>
        <dbReference type="ChEBI" id="CHEBI:58210"/>
        <dbReference type="EC" id="2.7.7.2"/>
    </reaction>
</comment>
<dbReference type="NCBIfam" id="NF004160">
    <property type="entry name" value="PRK05627.1-3"/>
    <property type="match status" value="1"/>
</dbReference>
<evidence type="ECO:0000256" key="6">
    <source>
        <dbReference type="ARBA" id="ARBA00022679"/>
    </source>
</evidence>
<evidence type="ECO:0000259" key="16">
    <source>
        <dbReference type="SMART" id="SM00904"/>
    </source>
</evidence>
<dbReference type="FunFam" id="2.40.30.30:FF:000003">
    <property type="entry name" value="Riboflavin biosynthesis protein"/>
    <property type="match status" value="1"/>
</dbReference>
<keyword evidence="8 15" id="KW-0547">Nucleotide-binding</keyword>
<dbReference type="Pfam" id="PF06574">
    <property type="entry name" value="FAD_syn"/>
    <property type="match status" value="1"/>
</dbReference>
<keyword evidence="5 15" id="KW-0288">FMN</keyword>
<dbReference type="NCBIfam" id="TIGR00083">
    <property type="entry name" value="ribF"/>
    <property type="match status" value="1"/>
</dbReference>
<dbReference type="NCBIfam" id="NF004162">
    <property type="entry name" value="PRK05627.1-5"/>
    <property type="match status" value="1"/>
</dbReference>
<dbReference type="EC" id="2.7.1.26" evidence="15"/>
<keyword evidence="7 15" id="KW-0548">Nucleotidyltransferase</keyword>
<dbReference type="InterPro" id="IPR015865">
    <property type="entry name" value="Riboflavin_kinase_bac/euk"/>
</dbReference>
<dbReference type="CDD" id="cd02064">
    <property type="entry name" value="FAD_synthetase_N"/>
    <property type="match status" value="1"/>
</dbReference>
<dbReference type="PANTHER" id="PTHR22749">
    <property type="entry name" value="RIBOFLAVIN KINASE/FMN ADENYLYLTRANSFERASE"/>
    <property type="match status" value="1"/>
</dbReference>
<feature type="domain" description="Riboflavin kinase" evidence="16">
    <location>
        <begin position="182"/>
        <end position="308"/>
    </location>
</feature>
<dbReference type="AlphaFoldDB" id="A0AAE3P0I3"/>
<dbReference type="SUPFAM" id="SSF52374">
    <property type="entry name" value="Nucleotidylyl transferase"/>
    <property type="match status" value="1"/>
</dbReference>
<dbReference type="FunFam" id="3.40.50.620:FF:000021">
    <property type="entry name" value="Riboflavin biosynthesis protein"/>
    <property type="match status" value="1"/>
</dbReference>
<evidence type="ECO:0000256" key="12">
    <source>
        <dbReference type="ARBA" id="ARBA00023268"/>
    </source>
</evidence>
<evidence type="ECO:0000313" key="18">
    <source>
        <dbReference type="Proteomes" id="UP001221302"/>
    </source>
</evidence>
<dbReference type="PANTHER" id="PTHR22749:SF6">
    <property type="entry name" value="RIBOFLAVIN KINASE"/>
    <property type="match status" value="1"/>
</dbReference>
<dbReference type="EC" id="2.7.7.2" evidence="15"/>
<dbReference type="Gene3D" id="3.40.50.620">
    <property type="entry name" value="HUPs"/>
    <property type="match status" value="1"/>
</dbReference>
<keyword evidence="18" id="KW-1185">Reference proteome</keyword>
<dbReference type="SUPFAM" id="SSF82114">
    <property type="entry name" value="Riboflavin kinase-like"/>
    <property type="match status" value="1"/>
</dbReference>
<evidence type="ECO:0000256" key="13">
    <source>
        <dbReference type="ARBA" id="ARBA00047880"/>
    </source>
</evidence>
<dbReference type="SMART" id="SM00904">
    <property type="entry name" value="Flavokinase"/>
    <property type="match status" value="1"/>
</dbReference>
<keyword evidence="4 15" id="KW-0285">Flavoprotein</keyword>
<dbReference type="GO" id="GO:0009231">
    <property type="term" value="P:riboflavin biosynthetic process"/>
    <property type="evidence" value="ECO:0007669"/>
    <property type="project" value="InterPro"/>
</dbReference>
<evidence type="ECO:0000256" key="7">
    <source>
        <dbReference type="ARBA" id="ARBA00022695"/>
    </source>
</evidence>
<dbReference type="Proteomes" id="UP001221302">
    <property type="component" value="Unassembled WGS sequence"/>
</dbReference>
<dbReference type="EMBL" id="JARGDL010000001">
    <property type="protein sequence ID" value="MDF1610808.1"/>
    <property type="molecule type" value="Genomic_DNA"/>
</dbReference>
<dbReference type="Pfam" id="PF01687">
    <property type="entry name" value="Flavokinase"/>
    <property type="match status" value="1"/>
</dbReference>
<sequence length="312" mass="35977">MNIFTDRSEIKFEKKSVVTVGSFDGLHRGHIKIIKELISTAKKNNGTSVLVTFDPHPRSVLSKYSEVSILTSLDEKKMILDKLDVENLYVIHFTREFSQLSSEEFIQNFLIEKLNASHIVIGHDHKFGKDRLGDENKLRELGLKLGFTVSSVQPECIDDEIISSTKIRRFLINGELDKANLYLDRYYSICGIVVKGAQRGRTLGFPTANVQIDDVKKAFPKVGVYVTRCFLKDEVKFGVMNIGYRPTFENKQELVPEVYILDFNRDIYGEKIRVDFIKRLRDEIKFNSKDELINQIEKDKREAEKIASQIFN</sequence>
<dbReference type="PIRSF" id="PIRSF004491">
    <property type="entry name" value="FAD_Synth"/>
    <property type="match status" value="1"/>
</dbReference>
<protein>
    <recommendedName>
        <fullName evidence="15">Riboflavin biosynthesis protein</fullName>
    </recommendedName>
    <domain>
        <recommendedName>
            <fullName evidence="15">Riboflavin kinase</fullName>
            <ecNumber evidence="15">2.7.1.26</ecNumber>
        </recommendedName>
        <alternativeName>
            <fullName evidence="15">Flavokinase</fullName>
        </alternativeName>
    </domain>
    <domain>
        <recommendedName>
            <fullName evidence="15">FMN adenylyltransferase</fullName>
            <ecNumber evidence="15">2.7.7.2</ecNumber>
        </recommendedName>
        <alternativeName>
            <fullName evidence="15">FAD pyrophosphorylase</fullName>
        </alternativeName>
        <alternativeName>
            <fullName evidence="15">FAD synthase</fullName>
        </alternativeName>
    </domain>
</protein>
<dbReference type="Gene3D" id="2.40.30.30">
    <property type="entry name" value="Riboflavin kinase-like"/>
    <property type="match status" value="1"/>
</dbReference>
<comment type="catalytic activity">
    <reaction evidence="13 15">
        <text>riboflavin + ATP = FMN + ADP + H(+)</text>
        <dbReference type="Rhea" id="RHEA:14357"/>
        <dbReference type="ChEBI" id="CHEBI:15378"/>
        <dbReference type="ChEBI" id="CHEBI:30616"/>
        <dbReference type="ChEBI" id="CHEBI:57986"/>
        <dbReference type="ChEBI" id="CHEBI:58210"/>
        <dbReference type="ChEBI" id="CHEBI:456216"/>
        <dbReference type="EC" id="2.7.1.26"/>
    </reaction>
</comment>
<evidence type="ECO:0000313" key="17">
    <source>
        <dbReference type="EMBL" id="MDF1610808.1"/>
    </source>
</evidence>
<evidence type="ECO:0000256" key="3">
    <source>
        <dbReference type="ARBA" id="ARBA00005201"/>
    </source>
</evidence>
<proteinExistence type="inferred from homology"/>
<dbReference type="InterPro" id="IPR023468">
    <property type="entry name" value="Riboflavin_kinase"/>
</dbReference>
<evidence type="ECO:0000256" key="10">
    <source>
        <dbReference type="ARBA" id="ARBA00022827"/>
    </source>
</evidence>
<dbReference type="NCBIfam" id="TIGR00125">
    <property type="entry name" value="cyt_tran_rel"/>
    <property type="match status" value="1"/>
</dbReference>
<keyword evidence="10 15" id="KW-0274">FAD</keyword>
<evidence type="ECO:0000256" key="8">
    <source>
        <dbReference type="ARBA" id="ARBA00022741"/>
    </source>
</evidence>
<dbReference type="InterPro" id="IPR002606">
    <property type="entry name" value="Riboflavin_kinase_bac"/>
</dbReference>
<comment type="similarity">
    <text evidence="15">Belongs to the ribF family.</text>
</comment>
<comment type="caution">
    <text evidence="17">The sequence shown here is derived from an EMBL/GenBank/DDBJ whole genome shotgun (WGS) entry which is preliminary data.</text>
</comment>
<evidence type="ECO:0000256" key="14">
    <source>
        <dbReference type="ARBA" id="ARBA00049494"/>
    </source>
</evidence>
<dbReference type="GO" id="GO:0003919">
    <property type="term" value="F:FMN adenylyltransferase activity"/>
    <property type="evidence" value="ECO:0007669"/>
    <property type="project" value="UniProtKB-UniRule"/>
</dbReference>
<keyword evidence="12" id="KW-0511">Multifunctional enzyme</keyword>
<evidence type="ECO:0000256" key="2">
    <source>
        <dbReference type="ARBA" id="ARBA00004726"/>
    </source>
</evidence>
<evidence type="ECO:0000256" key="5">
    <source>
        <dbReference type="ARBA" id="ARBA00022643"/>
    </source>
</evidence>
<organism evidence="17 18">
    <name type="scientific">Stygiobacter electus</name>
    <dbReference type="NCBI Taxonomy" id="3032292"/>
    <lineage>
        <taxon>Bacteria</taxon>
        <taxon>Pseudomonadati</taxon>
        <taxon>Ignavibacteriota</taxon>
        <taxon>Ignavibacteria</taxon>
        <taxon>Ignavibacteriales</taxon>
        <taxon>Melioribacteraceae</taxon>
        <taxon>Stygiobacter</taxon>
    </lineage>
</organism>
<dbReference type="RefSeq" id="WP_321534574.1">
    <property type="nucleotide sequence ID" value="NZ_JARGDL010000001.1"/>
</dbReference>
<evidence type="ECO:0000256" key="4">
    <source>
        <dbReference type="ARBA" id="ARBA00022630"/>
    </source>
</evidence>
<evidence type="ECO:0000256" key="15">
    <source>
        <dbReference type="PIRNR" id="PIRNR004491"/>
    </source>
</evidence>
<dbReference type="GO" id="GO:0009398">
    <property type="term" value="P:FMN biosynthetic process"/>
    <property type="evidence" value="ECO:0007669"/>
    <property type="project" value="UniProtKB-UniRule"/>
</dbReference>
<accession>A0AAE3P0I3</accession>
<dbReference type="InterPro" id="IPR023465">
    <property type="entry name" value="Riboflavin_kinase_dom_sf"/>
</dbReference>
<keyword evidence="6 15" id="KW-0808">Transferase</keyword>
<evidence type="ECO:0000256" key="11">
    <source>
        <dbReference type="ARBA" id="ARBA00022840"/>
    </source>
</evidence>
<evidence type="ECO:0000256" key="9">
    <source>
        <dbReference type="ARBA" id="ARBA00022777"/>
    </source>
</evidence>